<protein>
    <submittedName>
        <fullName evidence="6">TetR/AcrR family transcriptional regulator</fullName>
    </submittedName>
</protein>
<keyword evidence="2 4" id="KW-0238">DNA-binding</keyword>
<dbReference type="InterPro" id="IPR011075">
    <property type="entry name" value="TetR_C"/>
</dbReference>
<organism evidence="6 7">
    <name type="scientific">Yoonia phaeophyticola</name>
    <dbReference type="NCBI Taxonomy" id="3137369"/>
    <lineage>
        <taxon>Bacteria</taxon>
        <taxon>Pseudomonadati</taxon>
        <taxon>Pseudomonadota</taxon>
        <taxon>Alphaproteobacteria</taxon>
        <taxon>Rhodobacterales</taxon>
        <taxon>Paracoccaceae</taxon>
        <taxon>Yoonia</taxon>
    </lineage>
</organism>
<sequence>MPRRPNYDREDLIARARDLFWQRGWAGTSLKDLEHALQMKPGSFYAAFGSKDALFALALEKYAGDGLGRLNALHREHGPCAALQRFPAMVIANGTAPAKACMLSKTFLELHAHQHPLAEKANQHLRQMEKRFAELFAAAQQSGEIDNTRDPKMLARRYQSDLLGLRVSAERDADAAQTIAAEIAQSITGRQPEQSNI</sequence>
<proteinExistence type="predicted"/>
<name>A0ABZ2V964_9RHOB</name>
<dbReference type="EMBL" id="CP150951">
    <property type="protein sequence ID" value="WZC50469.1"/>
    <property type="molecule type" value="Genomic_DNA"/>
</dbReference>
<keyword evidence="3" id="KW-0804">Transcription</keyword>
<evidence type="ECO:0000256" key="1">
    <source>
        <dbReference type="ARBA" id="ARBA00023015"/>
    </source>
</evidence>
<dbReference type="Gene3D" id="1.10.357.10">
    <property type="entry name" value="Tetracycline Repressor, domain 2"/>
    <property type="match status" value="1"/>
</dbReference>
<evidence type="ECO:0000259" key="5">
    <source>
        <dbReference type="PROSITE" id="PS50977"/>
    </source>
</evidence>
<dbReference type="RefSeq" id="WP_341368571.1">
    <property type="nucleotide sequence ID" value="NZ_CP150951.2"/>
</dbReference>
<keyword evidence="1" id="KW-0805">Transcription regulation</keyword>
<dbReference type="SUPFAM" id="SSF46689">
    <property type="entry name" value="Homeodomain-like"/>
    <property type="match status" value="1"/>
</dbReference>
<keyword evidence="7" id="KW-1185">Reference proteome</keyword>
<dbReference type="InterPro" id="IPR001647">
    <property type="entry name" value="HTH_TetR"/>
</dbReference>
<dbReference type="SUPFAM" id="SSF48498">
    <property type="entry name" value="Tetracyclin repressor-like, C-terminal domain"/>
    <property type="match status" value="1"/>
</dbReference>
<dbReference type="PROSITE" id="PS50977">
    <property type="entry name" value="HTH_TETR_2"/>
    <property type="match status" value="1"/>
</dbReference>
<dbReference type="InterPro" id="IPR036271">
    <property type="entry name" value="Tet_transcr_reg_TetR-rel_C_sf"/>
</dbReference>
<evidence type="ECO:0000313" key="6">
    <source>
        <dbReference type="EMBL" id="WZC50469.1"/>
    </source>
</evidence>
<reference evidence="7" key="1">
    <citation type="submission" date="2024-04" db="EMBL/GenBank/DDBJ databases">
        <title>Phylogenomic analyses of a clade within the roseobacter group suggest taxonomic reassignments of species of the genera Aestuariivita, Citreicella, Loktanella, Nautella, Pelagibaca, Ruegeria, Thalassobius, Thiobacimonas and Tropicibacter, and the proposal o.</title>
        <authorList>
            <person name="Jeon C.O."/>
        </authorList>
    </citation>
    <scope>NUCLEOTIDE SEQUENCE [LARGE SCALE GENOMIC DNA]</scope>
    <source>
        <strain evidence="7">BS5-3</strain>
    </source>
</reference>
<accession>A0ABZ2V964</accession>
<evidence type="ECO:0000313" key="7">
    <source>
        <dbReference type="Proteomes" id="UP001440612"/>
    </source>
</evidence>
<dbReference type="Proteomes" id="UP001440612">
    <property type="component" value="Chromosome"/>
</dbReference>
<dbReference type="PANTHER" id="PTHR47506:SF10">
    <property type="entry name" value="TRANSCRIPTIONAL REGULATORY PROTEIN"/>
    <property type="match status" value="1"/>
</dbReference>
<feature type="DNA-binding region" description="H-T-H motif" evidence="4">
    <location>
        <begin position="29"/>
        <end position="48"/>
    </location>
</feature>
<evidence type="ECO:0000256" key="3">
    <source>
        <dbReference type="ARBA" id="ARBA00023163"/>
    </source>
</evidence>
<evidence type="ECO:0000256" key="2">
    <source>
        <dbReference type="ARBA" id="ARBA00023125"/>
    </source>
</evidence>
<dbReference type="Pfam" id="PF16925">
    <property type="entry name" value="TetR_C_13"/>
    <property type="match status" value="1"/>
</dbReference>
<dbReference type="InterPro" id="IPR009057">
    <property type="entry name" value="Homeodomain-like_sf"/>
</dbReference>
<gene>
    <name evidence="6" type="ORF">AABB29_07550</name>
</gene>
<evidence type="ECO:0000256" key="4">
    <source>
        <dbReference type="PROSITE-ProRule" id="PRU00335"/>
    </source>
</evidence>
<dbReference type="Pfam" id="PF00440">
    <property type="entry name" value="TetR_N"/>
    <property type="match status" value="1"/>
</dbReference>
<dbReference type="PANTHER" id="PTHR47506">
    <property type="entry name" value="TRANSCRIPTIONAL REGULATORY PROTEIN"/>
    <property type="match status" value="1"/>
</dbReference>
<feature type="domain" description="HTH tetR-type" evidence="5">
    <location>
        <begin position="6"/>
        <end position="66"/>
    </location>
</feature>
<dbReference type="Gene3D" id="1.10.10.60">
    <property type="entry name" value="Homeodomain-like"/>
    <property type="match status" value="1"/>
</dbReference>